<dbReference type="RefSeq" id="XP_004987451.1">
    <property type="nucleotide sequence ID" value="XM_004987394.1"/>
</dbReference>
<reference evidence="2" key="1">
    <citation type="submission" date="2009-08" db="EMBL/GenBank/DDBJ databases">
        <title>Annotation of Salpingoeca rosetta.</title>
        <authorList>
            <consortium name="The Broad Institute Genome Sequencing Platform"/>
            <person name="Russ C."/>
            <person name="Cuomo C."/>
            <person name="Burger G."/>
            <person name="Gray M.W."/>
            <person name="Holland P.W.H."/>
            <person name="King N."/>
            <person name="Lang F.B.F."/>
            <person name="Roger A.J."/>
            <person name="Ruiz-Trillo I."/>
            <person name="Young S.K."/>
            <person name="Zeng Q."/>
            <person name="Gargeya S."/>
            <person name="Alvarado L."/>
            <person name="Berlin A."/>
            <person name="Chapman S.B."/>
            <person name="Chen Z."/>
            <person name="Freedman E."/>
            <person name="Gellesch M."/>
            <person name="Goldberg J."/>
            <person name="Griggs A."/>
            <person name="Gujja S."/>
            <person name="Heilman E."/>
            <person name="Heiman D."/>
            <person name="Howarth C."/>
            <person name="Mehta T."/>
            <person name="Neiman D."/>
            <person name="Pearson M."/>
            <person name="Roberts A."/>
            <person name="Saif S."/>
            <person name="Shea T."/>
            <person name="Shenoy N."/>
            <person name="Sisk P."/>
            <person name="Stolte C."/>
            <person name="Sykes S."/>
            <person name="White J."/>
            <person name="Yandava C."/>
            <person name="Haas B."/>
            <person name="Nusbaum C."/>
            <person name="Birren B."/>
        </authorList>
    </citation>
    <scope>NUCLEOTIDE SEQUENCE [LARGE SCALE GENOMIC DNA]</scope>
    <source>
        <strain evidence="2">ATCC 50818</strain>
    </source>
</reference>
<evidence type="ECO:0000256" key="1">
    <source>
        <dbReference type="SAM" id="MobiDB-lite"/>
    </source>
</evidence>
<dbReference type="SUPFAM" id="SSF56112">
    <property type="entry name" value="Protein kinase-like (PK-like)"/>
    <property type="match status" value="1"/>
</dbReference>
<feature type="region of interest" description="Disordered" evidence="1">
    <location>
        <begin position="135"/>
        <end position="187"/>
    </location>
</feature>
<dbReference type="Gene3D" id="1.10.510.10">
    <property type="entry name" value="Transferase(Phosphotransferase) domain 1"/>
    <property type="match status" value="1"/>
</dbReference>
<evidence type="ECO:0000313" key="2">
    <source>
        <dbReference type="EMBL" id="EGD74417.1"/>
    </source>
</evidence>
<dbReference type="EMBL" id="GL833095">
    <property type="protein sequence ID" value="EGD74417.1"/>
    <property type="molecule type" value="Genomic_DNA"/>
</dbReference>
<sequence>MRVNQKTDVWAFGVLIVQMWDGRQRTIMPDGVFDYIDSSLSPEEQQAKAQDTKYWPNHLEHCFKRGQPYLLLPPMPATLYDLVNNCLQGPIKARPASSELEGRLDAIEAQLGVATKPKAEHTLMDLLYTLPFFQPGSKTSDPQPARVRPPTPDSPAPPSAVVSLADDPAARPRGPVIDLGSVGETPI</sequence>
<dbReference type="Proteomes" id="UP000007799">
    <property type="component" value="Unassembled WGS sequence"/>
</dbReference>
<feature type="compositionally biased region" description="Pro residues" evidence="1">
    <location>
        <begin position="147"/>
        <end position="158"/>
    </location>
</feature>
<dbReference type="GeneID" id="16067969"/>
<accession>F2UTQ4</accession>
<evidence type="ECO:0008006" key="4">
    <source>
        <dbReference type="Google" id="ProtNLM"/>
    </source>
</evidence>
<organism evidence="3">
    <name type="scientific">Salpingoeca rosetta (strain ATCC 50818 / BSB-021)</name>
    <dbReference type="NCBI Taxonomy" id="946362"/>
    <lineage>
        <taxon>Eukaryota</taxon>
        <taxon>Choanoflagellata</taxon>
        <taxon>Craspedida</taxon>
        <taxon>Salpingoecidae</taxon>
        <taxon>Salpingoeca</taxon>
    </lineage>
</organism>
<dbReference type="AlphaFoldDB" id="F2UTQ4"/>
<dbReference type="InParanoid" id="F2UTQ4"/>
<dbReference type="InterPro" id="IPR011009">
    <property type="entry name" value="Kinase-like_dom_sf"/>
</dbReference>
<keyword evidence="3" id="KW-1185">Reference proteome</keyword>
<gene>
    <name evidence="2" type="ORF">PTSG_13227</name>
</gene>
<evidence type="ECO:0000313" key="3">
    <source>
        <dbReference type="Proteomes" id="UP000007799"/>
    </source>
</evidence>
<dbReference type="KEGG" id="sre:PTSG_13227"/>
<protein>
    <recommendedName>
        <fullName evidence="4">Protein kinase domain-containing protein</fullName>
    </recommendedName>
</protein>
<proteinExistence type="predicted"/>
<name>F2UTQ4_SALR5</name>